<dbReference type="AlphaFoldDB" id="A0AAN3UZ61"/>
<dbReference type="EMBL" id="AFAA02000038">
    <property type="protein sequence ID" value="EII31765.1"/>
    <property type="molecule type" value="Genomic_DNA"/>
</dbReference>
<evidence type="ECO:0000313" key="1">
    <source>
        <dbReference type="EMBL" id="EII31765.1"/>
    </source>
</evidence>
<evidence type="ECO:0000313" key="2">
    <source>
        <dbReference type="Proteomes" id="UP000003866"/>
    </source>
</evidence>
<name>A0AAN3UZ61_ECOLX</name>
<accession>A0AAN3UZ61</accession>
<reference evidence="1 2" key="1">
    <citation type="submission" date="2011-12" db="EMBL/GenBank/DDBJ databases">
        <authorList>
            <person name="Brinkac L."/>
            <person name="Radune D."/>
            <person name="Sanka R."/>
            <person name="Selengut J."/>
            <person name="DebRoy C."/>
            <person name="Feng P."/>
            <person name="Fratamico P.M."/>
            <person name="Kapur V."/>
            <person name="Kariyawasam S."/>
            <person name="Losada L."/>
            <person name="Nierman W.C."/>
            <person name="Nelson K."/>
        </authorList>
    </citation>
    <scope>NUCLEOTIDE SEQUENCE [LARGE SCALE GENOMIC DNA]</scope>
    <source>
        <strain evidence="1 2">4.0967</strain>
    </source>
</reference>
<organism evidence="1 2">
    <name type="scientific">Escherichia coli 4.0967</name>
    <dbReference type="NCBI Taxonomy" id="869687"/>
    <lineage>
        <taxon>Bacteria</taxon>
        <taxon>Pseudomonadati</taxon>
        <taxon>Pseudomonadota</taxon>
        <taxon>Gammaproteobacteria</taxon>
        <taxon>Enterobacterales</taxon>
        <taxon>Enterobacteriaceae</taxon>
        <taxon>Escherichia</taxon>
    </lineage>
</organism>
<proteinExistence type="predicted"/>
<sequence>MLKLQPLGVENLQWVVKLSELNIAQQMGAFWPAMALGDYLLNYCF</sequence>
<protein>
    <submittedName>
        <fullName evidence="1">Uncharacterized protein</fullName>
    </submittedName>
</protein>
<gene>
    <name evidence="1" type="ORF">EC40967_3244</name>
</gene>
<comment type="caution">
    <text evidence="1">The sequence shown here is derived from an EMBL/GenBank/DDBJ whole genome shotgun (WGS) entry which is preliminary data.</text>
</comment>
<dbReference type="Proteomes" id="UP000003866">
    <property type="component" value="Unassembled WGS sequence"/>
</dbReference>